<reference evidence="1" key="1">
    <citation type="submission" date="2019-03" db="EMBL/GenBank/DDBJ databases">
        <title>WGS assembly of Setaria viridis.</title>
        <authorList>
            <person name="Huang P."/>
            <person name="Jenkins J."/>
            <person name="Grimwood J."/>
            <person name="Barry K."/>
            <person name="Healey A."/>
            <person name="Mamidi S."/>
            <person name="Sreedasyam A."/>
            <person name="Shu S."/>
            <person name="Feldman M."/>
            <person name="Wu J."/>
            <person name="Yu Y."/>
            <person name="Chen C."/>
            <person name="Johnson J."/>
            <person name="Rokhsar D."/>
            <person name="Baxter I."/>
            <person name="Schmutz J."/>
            <person name="Brutnell T."/>
            <person name="Kellogg E."/>
        </authorList>
    </citation>
    <scope>NUCLEOTIDE SEQUENCE [LARGE SCALE GENOMIC DNA]</scope>
</reference>
<gene>
    <name evidence="1" type="ORF">SEVIR_2G440500v2</name>
</gene>
<dbReference type="Gramene" id="TKW36441">
    <property type="protein sequence ID" value="TKW36441"/>
    <property type="gene ID" value="SEVIR_2G440500v2"/>
</dbReference>
<dbReference type="EMBL" id="CM016553">
    <property type="protein sequence ID" value="TKW36441.1"/>
    <property type="molecule type" value="Genomic_DNA"/>
</dbReference>
<dbReference type="PANTHER" id="PTHR33085:SF113">
    <property type="entry name" value="OS05G0126000 PROTEIN"/>
    <property type="match status" value="1"/>
</dbReference>
<proteinExistence type="predicted"/>
<keyword evidence="2" id="KW-1185">Reference proteome</keyword>
<organism evidence="1 2">
    <name type="scientific">Setaria viridis</name>
    <name type="common">Green bristlegrass</name>
    <name type="synonym">Setaria italica subsp. viridis</name>
    <dbReference type="NCBI Taxonomy" id="4556"/>
    <lineage>
        <taxon>Eukaryota</taxon>
        <taxon>Viridiplantae</taxon>
        <taxon>Streptophyta</taxon>
        <taxon>Embryophyta</taxon>
        <taxon>Tracheophyta</taxon>
        <taxon>Spermatophyta</taxon>
        <taxon>Magnoliopsida</taxon>
        <taxon>Liliopsida</taxon>
        <taxon>Poales</taxon>
        <taxon>Poaceae</taxon>
        <taxon>PACMAD clade</taxon>
        <taxon>Panicoideae</taxon>
        <taxon>Panicodae</taxon>
        <taxon>Paniceae</taxon>
        <taxon>Cenchrinae</taxon>
        <taxon>Setaria</taxon>
    </lineage>
</organism>
<accession>A0A4U6W282</accession>
<dbReference type="AlphaFoldDB" id="A0A4U6W282"/>
<evidence type="ECO:0008006" key="3">
    <source>
        <dbReference type="Google" id="ProtNLM"/>
    </source>
</evidence>
<dbReference type="Pfam" id="PF07893">
    <property type="entry name" value="DUF1668"/>
    <property type="match status" value="1"/>
</dbReference>
<name>A0A4U6W282_SETVI</name>
<protein>
    <recommendedName>
        <fullName evidence="3">DUF1618 domain-containing protein</fullName>
    </recommendedName>
</protein>
<dbReference type="InterPro" id="IPR012871">
    <property type="entry name" value="DUF1668_ORYSA"/>
</dbReference>
<evidence type="ECO:0000313" key="2">
    <source>
        <dbReference type="Proteomes" id="UP000298652"/>
    </source>
</evidence>
<evidence type="ECO:0000313" key="1">
    <source>
        <dbReference type="EMBL" id="TKW36441.1"/>
    </source>
</evidence>
<sequence length="434" mass="47630">MGFEASSDFSTMSLRRYVNLVMANHDQGIYSLRRLNNDNFFYPAKEAAAKARDLPRLKRVPQNALSSWIDPKKKQAAALTDKQLESTLKPPPPIFSLRPSTCPVTKGDWNRLHSFPLSGTKIFFADSGKRTTLYDTKARCSISTPCLHAPKKLPVALSVPSPEGPEGEQDQDGGSLYIMDTLLDEMNATPFEALIWRNCAGGHYLITHKSWHCDALPRPPFFDHRPDEPTSVQSYAVVGNIICVSVNGHGTYCFDTVSQKWSMAGDWQMPFSGKAEYVPELKLWFGASAGNHQLPCAADLSPILRGHAPKKQQHYVWGDPHVPAEWLPNLFNPAKIVSLGSGRFCIINFFQDMGGRPPSMDGLSASDGSPIVVFSGLEVLAGNGNGSSSSSSSDSDKDSCNDKGNGNGLRMIKHKSRLCVCKLANIHYSLESVL</sequence>
<dbReference type="PANTHER" id="PTHR33085">
    <property type="entry name" value="OS12G0113100 PROTEIN-RELATED"/>
    <property type="match status" value="1"/>
</dbReference>
<dbReference type="Proteomes" id="UP000298652">
    <property type="component" value="Chromosome 2"/>
</dbReference>